<accession>A0A171KSV9</accession>
<dbReference type="InterPro" id="IPR016032">
    <property type="entry name" value="Sig_transdc_resp-reg_C-effctor"/>
</dbReference>
<dbReference type="OrthoDB" id="9802426at2"/>
<feature type="domain" description="OmpR/PhoB-type" evidence="9">
    <location>
        <begin position="137"/>
        <end position="236"/>
    </location>
</feature>
<evidence type="ECO:0000256" key="6">
    <source>
        <dbReference type="PROSITE-ProRule" id="PRU00169"/>
    </source>
</evidence>
<dbReference type="PROSITE" id="PS51755">
    <property type="entry name" value="OMPR_PHOB"/>
    <property type="match status" value="1"/>
</dbReference>
<dbReference type="InterPro" id="IPR039420">
    <property type="entry name" value="WalR-like"/>
</dbReference>
<dbReference type="FunFam" id="3.40.50.2300:FF:000001">
    <property type="entry name" value="DNA-binding response regulator PhoB"/>
    <property type="match status" value="1"/>
</dbReference>
<proteinExistence type="predicted"/>
<feature type="domain" description="Response regulatory" evidence="8">
    <location>
        <begin position="3"/>
        <end position="116"/>
    </location>
</feature>
<gene>
    <name evidence="10" type="ORF">AAV32_08455</name>
</gene>
<dbReference type="GO" id="GO:0032993">
    <property type="term" value="C:protein-DNA complex"/>
    <property type="evidence" value="ECO:0007669"/>
    <property type="project" value="TreeGrafter"/>
</dbReference>
<dbReference type="CDD" id="cd00383">
    <property type="entry name" value="trans_reg_C"/>
    <property type="match status" value="1"/>
</dbReference>
<feature type="modified residue" description="4-aspartylphosphate" evidence="6">
    <location>
        <position position="52"/>
    </location>
</feature>
<dbReference type="SMART" id="SM00862">
    <property type="entry name" value="Trans_reg_C"/>
    <property type="match status" value="1"/>
</dbReference>
<dbReference type="GO" id="GO:0005829">
    <property type="term" value="C:cytosol"/>
    <property type="evidence" value="ECO:0007669"/>
    <property type="project" value="TreeGrafter"/>
</dbReference>
<keyword evidence="1 6" id="KW-0597">Phosphoprotein</keyword>
<dbReference type="GO" id="GO:0006355">
    <property type="term" value="P:regulation of DNA-templated transcription"/>
    <property type="evidence" value="ECO:0007669"/>
    <property type="project" value="InterPro"/>
</dbReference>
<dbReference type="Pfam" id="PF00072">
    <property type="entry name" value="Response_reg"/>
    <property type="match status" value="1"/>
</dbReference>
<evidence type="ECO:0000256" key="2">
    <source>
        <dbReference type="ARBA" id="ARBA00023012"/>
    </source>
</evidence>
<comment type="caution">
    <text evidence="10">The sequence shown here is derived from an EMBL/GenBank/DDBJ whole genome shotgun (WGS) entry which is preliminary data.</text>
</comment>
<feature type="DNA-binding region" description="OmpR/PhoB-type" evidence="7">
    <location>
        <begin position="137"/>
        <end position="236"/>
    </location>
</feature>
<evidence type="ECO:0000256" key="4">
    <source>
        <dbReference type="ARBA" id="ARBA00023125"/>
    </source>
</evidence>
<dbReference type="Gene3D" id="6.10.250.690">
    <property type="match status" value="1"/>
</dbReference>
<dbReference type="GO" id="GO:0000156">
    <property type="term" value="F:phosphorelay response regulator activity"/>
    <property type="evidence" value="ECO:0007669"/>
    <property type="project" value="TreeGrafter"/>
</dbReference>
<dbReference type="Gene3D" id="3.40.50.2300">
    <property type="match status" value="1"/>
</dbReference>
<dbReference type="PANTHER" id="PTHR48111">
    <property type="entry name" value="REGULATOR OF RPOS"/>
    <property type="match status" value="1"/>
</dbReference>
<dbReference type="InterPro" id="IPR036388">
    <property type="entry name" value="WH-like_DNA-bd_sf"/>
</dbReference>
<keyword evidence="2" id="KW-0902">Two-component regulatory system</keyword>
<protein>
    <submittedName>
        <fullName evidence="10">Transcriptional regulator</fullName>
    </submittedName>
</protein>
<reference evidence="10 11" key="1">
    <citation type="submission" date="2015-04" db="EMBL/GenBank/DDBJ databases">
        <title>Genome sequence of Kerstersia gyiorum CG1.</title>
        <authorList>
            <person name="Greninger A.L."/>
            <person name="Kozyreva V."/>
            <person name="Chaturvedi V."/>
        </authorList>
    </citation>
    <scope>NUCLEOTIDE SEQUENCE [LARGE SCALE GENOMIC DNA]</scope>
    <source>
        <strain evidence="10 11">CG1</strain>
    </source>
</reference>
<dbReference type="Pfam" id="PF00486">
    <property type="entry name" value="Trans_reg_C"/>
    <property type="match status" value="1"/>
</dbReference>
<dbReference type="PATRIC" id="fig|206506.3.peg.1805"/>
<evidence type="ECO:0000256" key="3">
    <source>
        <dbReference type="ARBA" id="ARBA00023015"/>
    </source>
</evidence>
<dbReference type="STRING" id="206506.AAV32_08455"/>
<evidence type="ECO:0000256" key="7">
    <source>
        <dbReference type="PROSITE-ProRule" id="PRU01091"/>
    </source>
</evidence>
<evidence type="ECO:0000256" key="1">
    <source>
        <dbReference type="ARBA" id="ARBA00022553"/>
    </source>
</evidence>
<organism evidence="10 11">
    <name type="scientific">Kerstersia gyiorum</name>
    <dbReference type="NCBI Taxonomy" id="206506"/>
    <lineage>
        <taxon>Bacteria</taxon>
        <taxon>Pseudomonadati</taxon>
        <taxon>Pseudomonadota</taxon>
        <taxon>Betaproteobacteria</taxon>
        <taxon>Burkholderiales</taxon>
        <taxon>Alcaligenaceae</taxon>
        <taxon>Kerstersia</taxon>
    </lineage>
</organism>
<dbReference type="RefSeq" id="WP_068370325.1">
    <property type="nucleotide sequence ID" value="NZ_CP033936.1"/>
</dbReference>
<dbReference type="Gene3D" id="1.10.10.10">
    <property type="entry name" value="Winged helix-like DNA-binding domain superfamily/Winged helix DNA-binding domain"/>
    <property type="match status" value="1"/>
</dbReference>
<dbReference type="PANTHER" id="PTHR48111:SF59">
    <property type="entry name" value="TRANSCRIPTIONAL REGULATORY PROTEIN BAER"/>
    <property type="match status" value="1"/>
</dbReference>
<dbReference type="GO" id="GO:0000976">
    <property type="term" value="F:transcription cis-regulatory region binding"/>
    <property type="evidence" value="ECO:0007669"/>
    <property type="project" value="TreeGrafter"/>
</dbReference>
<dbReference type="InterPro" id="IPR001789">
    <property type="entry name" value="Sig_transdc_resp-reg_receiver"/>
</dbReference>
<dbReference type="EMBL" id="LBNE01000004">
    <property type="protein sequence ID" value="KKO71976.1"/>
    <property type="molecule type" value="Genomic_DNA"/>
</dbReference>
<sequence>MSTILIIEDEPKLAQLLQDYLTAAGFQAIWISHGDEALPAYHRHTPDLVLLDLMLPGRDGLDICRELRQDGHVPIIMLTARVEEIDRLLGLELGADDYICKPFSPREVVARVKALLRRAQAYAQGAAGSQGTDAPVSPETPAAALQIDSDRYLATLDGQALSLTPVEFRMLRTLASAPGIIFSRDQLLSQLYNDHRVVADRTVDSHIKNLRRKLQAIRPEDDIIRSIYGVGYRLELE</sequence>
<evidence type="ECO:0000313" key="10">
    <source>
        <dbReference type="EMBL" id="KKO71976.1"/>
    </source>
</evidence>
<dbReference type="AlphaFoldDB" id="A0A171KSV9"/>
<dbReference type="PROSITE" id="PS50110">
    <property type="entry name" value="RESPONSE_REGULATORY"/>
    <property type="match status" value="1"/>
</dbReference>
<dbReference type="InterPro" id="IPR001867">
    <property type="entry name" value="OmpR/PhoB-type_DNA-bd"/>
</dbReference>
<dbReference type="InterPro" id="IPR011006">
    <property type="entry name" value="CheY-like_superfamily"/>
</dbReference>
<keyword evidence="5" id="KW-0804">Transcription</keyword>
<dbReference type="Proteomes" id="UP000078084">
    <property type="component" value="Unassembled WGS sequence"/>
</dbReference>
<dbReference type="SUPFAM" id="SSF46894">
    <property type="entry name" value="C-terminal effector domain of the bipartite response regulators"/>
    <property type="match status" value="1"/>
</dbReference>
<keyword evidence="11" id="KW-1185">Reference proteome</keyword>
<name>A0A171KSV9_9BURK</name>
<evidence type="ECO:0000259" key="8">
    <source>
        <dbReference type="PROSITE" id="PS50110"/>
    </source>
</evidence>
<dbReference type="SUPFAM" id="SSF52172">
    <property type="entry name" value="CheY-like"/>
    <property type="match status" value="1"/>
</dbReference>
<evidence type="ECO:0000256" key="5">
    <source>
        <dbReference type="ARBA" id="ARBA00023163"/>
    </source>
</evidence>
<evidence type="ECO:0000259" key="9">
    <source>
        <dbReference type="PROSITE" id="PS51755"/>
    </source>
</evidence>
<evidence type="ECO:0000313" key="11">
    <source>
        <dbReference type="Proteomes" id="UP000078084"/>
    </source>
</evidence>
<dbReference type="SMART" id="SM00448">
    <property type="entry name" value="REC"/>
    <property type="match status" value="1"/>
</dbReference>
<keyword evidence="3" id="KW-0805">Transcription regulation</keyword>
<keyword evidence="4 7" id="KW-0238">DNA-binding</keyword>